<dbReference type="AlphaFoldDB" id="A0A8H5B8E0"/>
<proteinExistence type="predicted"/>
<feature type="compositionally biased region" description="Basic and acidic residues" evidence="1">
    <location>
        <begin position="21"/>
        <end position="31"/>
    </location>
</feature>
<dbReference type="EMBL" id="JAACJJ010000030">
    <property type="protein sequence ID" value="KAF5318546.1"/>
    <property type="molecule type" value="Genomic_DNA"/>
</dbReference>
<evidence type="ECO:0000256" key="1">
    <source>
        <dbReference type="SAM" id="MobiDB-lite"/>
    </source>
</evidence>
<protein>
    <submittedName>
        <fullName evidence="2">Uncharacterized protein</fullName>
    </submittedName>
</protein>
<organism evidence="2 3">
    <name type="scientific">Psilocybe cf. subviscida</name>
    <dbReference type="NCBI Taxonomy" id="2480587"/>
    <lineage>
        <taxon>Eukaryota</taxon>
        <taxon>Fungi</taxon>
        <taxon>Dikarya</taxon>
        <taxon>Basidiomycota</taxon>
        <taxon>Agaricomycotina</taxon>
        <taxon>Agaricomycetes</taxon>
        <taxon>Agaricomycetidae</taxon>
        <taxon>Agaricales</taxon>
        <taxon>Agaricineae</taxon>
        <taxon>Strophariaceae</taxon>
        <taxon>Psilocybe</taxon>
    </lineage>
</organism>
<keyword evidence="3" id="KW-1185">Reference proteome</keyword>
<sequence length="166" mass="18422">MSSPSKSWKENGENIFQPTRPAERNTEDDMTSKFNILEGRGDFALPPIRPGPIRSGRVRPKSTARELKRGNMSSFTLHASRKMSSENSSASLVGALYTYSSSEERSLDNPPGPQDRATPTYSKQKRPILAYVGIYGQVQNLPGYPETYMERGETSFEPITDIAGSE</sequence>
<accession>A0A8H5B8E0</accession>
<comment type="caution">
    <text evidence="2">The sequence shown here is derived from an EMBL/GenBank/DDBJ whole genome shotgun (WGS) entry which is preliminary data.</text>
</comment>
<evidence type="ECO:0000313" key="2">
    <source>
        <dbReference type="EMBL" id="KAF5318546.1"/>
    </source>
</evidence>
<gene>
    <name evidence="2" type="ORF">D9619_010891</name>
</gene>
<reference evidence="2 3" key="1">
    <citation type="journal article" date="2020" name="ISME J.">
        <title>Uncovering the hidden diversity of litter-decomposition mechanisms in mushroom-forming fungi.</title>
        <authorList>
            <person name="Floudas D."/>
            <person name="Bentzer J."/>
            <person name="Ahren D."/>
            <person name="Johansson T."/>
            <person name="Persson P."/>
            <person name="Tunlid A."/>
        </authorList>
    </citation>
    <scope>NUCLEOTIDE SEQUENCE [LARGE SCALE GENOMIC DNA]</scope>
    <source>
        <strain evidence="2 3">CBS 101986</strain>
    </source>
</reference>
<feature type="region of interest" description="Disordered" evidence="1">
    <location>
        <begin position="1"/>
        <end position="123"/>
    </location>
</feature>
<dbReference type="Proteomes" id="UP000567179">
    <property type="component" value="Unassembled WGS sequence"/>
</dbReference>
<evidence type="ECO:0000313" key="3">
    <source>
        <dbReference type="Proteomes" id="UP000567179"/>
    </source>
</evidence>
<name>A0A8H5B8E0_9AGAR</name>